<feature type="signal peptide" evidence="5">
    <location>
        <begin position="1"/>
        <end position="22"/>
    </location>
</feature>
<gene>
    <name evidence="7" type="ORF">G5B46_17750</name>
</gene>
<evidence type="ECO:0000256" key="3">
    <source>
        <dbReference type="ARBA" id="ARBA00022989"/>
    </source>
</evidence>
<dbReference type="RefSeq" id="WP_165260919.1">
    <property type="nucleotide sequence ID" value="NZ_JAAKGT010000009.1"/>
</dbReference>
<dbReference type="PROSITE" id="PS52015">
    <property type="entry name" value="TONB_CTD"/>
    <property type="match status" value="1"/>
</dbReference>
<dbReference type="Pfam" id="PF03544">
    <property type="entry name" value="TonB_C"/>
    <property type="match status" value="1"/>
</dbReference>
<comment type="caution">
    <text evidence="7">The sequence shown here is derived from an EMBL/GenBank/DDBJ whole genome shotgun (WGS) entry which is preliminary data.</text>
</comment>
<dbReference type="SUPFAM" id="SSF74653">
    <property type="entry name" value="TolA/TonB C-terminal domain"/>
    <property type="match status" value="1"/>
</dbReference>
<dbReference type="InterPro" id="IPR037682">
    <property type="entry name" value="TonB_C"/>
</dbReference>
<accession>A0A6G4R2R1</accession>
<evidence type="ECO:0000313" key="7">
    <source>
        <dbReference type="EMBL" id="NGM51458.1"/>
    </source>
</evidence>
<protein>
    <submittedName>
        <fullName evidence="7">TonB family protein</fullName>
    </submittedName>
</protein>
<evidence type="ECO:0000256" key="5">
    <source>
        <dbReference type="SAM" id="SignalP"/>
    </source>
</evidence>
<evidence type="ECO:0000256" key="2">
    <source>
        <dbReference type="ARBA" id="ARBA00022692"/>
    </source>
</evidence>
<feature type="chain" id="PRO_5026253108" evidence="5">
    <location>
        <begin position="23"/>
        <end position="266"/>
    </location>
</feature>
<organism evidence="7">
    <name type="scientific">Caulobacter sp. 602-2</name>
    <dbReference type="NCBI Taxonomy" id="2710887"/>
    <lineage>
        <taxon>Bacteria</taxon>
        <taxon>Pseudomonadati</taxon>
        <taxon>Pseudomonadota</taxon>
        <taxon>Alphaproteobacteria</taxon>
        <taxon>Caulobacterales</taxon>
        <taxon>Caulobacteraceae</taxon>
        <taxon>Caulobacter</taxon>
    </lineage>
</organism>
<dbReference type="GO" id="GO:0016020">
    <property type="term" value="C:membrane"/>
    <property type="evidence" value="ECO:0007669"/>
    <property type="project" value="UniProtKB-SubCell"/>
</dbReference>
<evidence type="ECO:0000256" key="4">
    <source>
        <dbReference type="ARBA" id="ARBA00023136"/>
    </source>
</evidence>
<dbReference type="GO" id="GO:0055085">
    <property type="term" value="P:transmembrane transport"/>
    <property type="evidence" value="ECO:0007669"/>
    <property type="project" value="InterPro"/>
</dbReference>
<name>A0A6G4R2R1_9CAUL</name>
<evidence type="ECO:0000259" key="6">
    <source>
        <dbReference type="PROSITE" id="PS52015"/>
    </source>
</evidence>
<dbReference type="PROSITE" id="PS51257">
    <property type="entry name" value="PROKAR_LIPOPROTEIN"/>
    <property type="match status" value="1"/>
</dbReference>
<dbReference type="AlphaFoldDB" id="A0A6G4R2R1"/>
<proteinExistence type="predicted"/>
<dbReference type="Gene3D" id="3.30.1150.10">
    <property type="match status" value="1"/>
</dbReference>
<keyword evidence="2" id="KW-0812">Transmembrane</keyword>
<keyword evidence="5" id="KW-0732">Signal</keyword>
<evidence type="ECO:0000256" key="1">
    <source>
        <dbReference type="ARBA" id="ARBA00004167"/>
    </source>
</evidence>
<reference evidence="7" key="1">
    <citation type="submission" date="2020-02" db="EMBL/GenBank/DDBJ databases">
        <authorList>
            <person name="Gao J."/>
            <person name="Sun J."/>
        </authorList>
    </citation>
    <scope>NUCLEOTIDE SEQUENCE</scope>
    <source>
        <strain evidence="7">602-2</strain>
    </source>
</reference>
<keyword evidence="4" id="KW-0472">Membrane</keyword>
<dbReference type="NCBIfam" id="TIGR01352">
    <property type="entry name" value="tonB_Cterm"/>
    <property type="match status" value="1"/>
</dbReference>
<keyword evidence="3" id="KW-1133">Transmembrane helix</keyword>
<feature type="domain" description="TonB C-terminal" evidence="6">
    <location>
        <begin position="33"/>
        <end position="131"/>
    </location>
</feature>
<comment type="subcellular location">
    <subcellularLocation>
        <location evidence="1">Membrane</location>
        <topology evidence="1">Single-pass membrane protein</topology>
    </subcellularLocation>
</comment>
<dbReference type="InterPro" id="IPR006260">
    <property type="entry name" value="TonB/TolA_C"/>
</dbReference>
<dbReference type="EMBL" id="JAAKGT010000009">
    <property type="protein sequence ID" value="NGM51458.1"/>
    <property type="molecule type" value="Genomic_DNA"/>
</dbReference>
<sequence>MIQRIATALAVMALACASGAAAQPTAPAKDLSGRWAKTPSGGDMAAAYPDRAMREGVGGKATLSCKVTTDGLLAECVVASSTPDGYGFDQAAMLLSQGFQMQTPVPARYAEPDARATIPIVFQAPPGQSMRRGVLKGFGDGTIVLTRLKDGETPEGPVARCGEARCSVGMVVWAERPAGPDAVAILDRAGRTDGLTLADCDIAKDGRLTTCDYRGVDDPKAKAAAAEAVSRMRAAPQTREGSPTAGAHVQIPFQWDWLIAGMKPAD</sequence>